<reference evidence="3" key="1">
    <citation type="journal article" date="2016" name="Genome Announc.">
        <title>Draft genomes of two strains of Paenibacillus glucanolyticus with capability to degrade lignocellulose.</title>
        <authorList>
            <person name="Mathews S.L."/>
            <person name="Pawlak J."/>
            <person name="Grunden A.M."/>
        </authorList>
    </citation>
    <scope>NUCLEOTIDE SEQUENCE [LARGE SCALE GENOMIC DNA]</scope>
    <source>
        <strain evidence="3">SLM1</strain>
    </source>
</reference>
<sequence length="191" mass="21795">MKWTRSSKSYRVSLTALCILAVWLMTACGSKDYKPQAINEETDRCVICNMAIKDDVFATQIITTDGQSLKFDDIGCMNEWITQNGTDAVGATFVRDYNSSQWLKYEKAYYVYDASIKTPMAYGLVSFEQKTEAEAFMKEQGTGKLMTAEQLEDHSWEVNRDMMDMGSHDHSHTEETADAEETHKEEEHHGK</sequence>
<dbReference type="Proteomes" id="UP000076796">
    <property type="component" value="Unassembled WGS sequence"/>
</dbReference>
<evidence type="ECO:0000256" key="2">
    <source>
        <dbReference type="SAM" id="SignalP"/>
    </source>
</evidence>
<organism evidence="3 4">
    <name type="scientific">Paenibacillus glucanolyticus</name>
    <dbReference type="NCBI Taxonomy" id="59843"/>
    <lineage>
        <taxon>Bacteria</taxon>
        <taxon>Bacillati</taxon>
        <taxon>Bacillota</taxon>
        <taxon>Bacilli</taxon>
        <taxon>Bacillales</taxon>
        <taxon>Paenibacillaceae</taxon>
        <taxon>Paenibacillus</taxon>
    </lineage>
</organism>
<feature type="signal peptide" evidence="2">
    <location>
        <begin position="1"/>
        <end position="27"/>
    </location>
</feature>
<proteinExistence type="predicted"/>
<dbReference type="EMBL" id="LWMH01000001">
    <property type="protein sequence ID" value="KZS48660.1"/>
    <property type="molecule type" value="Genomic_DNA"/>
</dbReference>
<dbReference type="PANTHER" id="PTHR41247:SF1">
    <property type="entry name" value="HTH-TYPE TRANSCRIPTIONAL REPRESSOR YCNK"/>
    <property type="match status" value="1"/>
</dbReference>
<dbReference type="PROSITE" id="PS51257">
    <property type="entry name" value="PROKAR_LIPOPROTEIN"/>
    <property type="match status" value="1"/>
</dbReference>
<feature type="region of interest" description="Disordered" evidence="1">
    <location>
        <begin position="162"/>
        <end position="191"/>
    </location>
</feature>
<keyword evidence="2" id="KW-0732">Signal</keyword>
<evidence type="ECO:0008006" key="5">
    <source>
        <dbReference type="Google" id="ProtNLM"/>
    </source>
</evidence>
<dbReference type="PANTHER" id="PTHR41247">
    <property type="entry name" value="HTH-TYPE TRANSCRIPTIONAL REPRESSOR YCNK"/>
    <property type="match status" value="1"/>
</dbReference>
<keyword evidence="4" id="KW-1185">Reference proteome</keyword>
<protein>
    <recommendedName>
        <fullName evidence="5">Nitrous oxide reduction protein</fullName>
    </recommendedName>
</protein>
<evidence type="ECO:0000256" key="1">
    <source>
        <dbReference type="SAM" id="MobiDB-lite"/>
    </source>
</evidence>
<evidence type="ECO:0000313" key="4">
    <source>
        <dbReference type="Proteomes" id="UP000076796"/>
    </source>
</evidence>
<name>A0A163M1G5_9BACL</name>
<dbReference type="AlphaFoldDB" id="A0A163M1G5"/>
<dbReference type="Gene3D" id="3.30.70.2050">
    <property type="match status" value="1"/>
</dbReference>
<dbReference type="STRING" id="59843.A3958_22630"/>
<feature type="chain" id="PRO_5039624966" description="Nitrous oxide reduction protein" evidence="2">
    <location>
        <begin position="28"/>
        <end position="191"/>
    </location>
</feature>
<dbReference type="InterPro" id="IPR008719">
    <property type="entry name" value="N2O_reductase_NosL"/>
</dbReference>
<evidence type="ECO:0000313" key="3">
    <source>
        <dbReference type="EMBL" id="KZS48660.1"/>
    </source>
</evidence>
<accession>A0A163M1G5</accession>
<comment type="caution">
    <text evidence="3">The sequence shown here is derived from an EMBL/GenBank/DDBJ whole genome shotgun (WGS) entry which is preliminary data.</text>
</comment>
<dbReference type="SUPFAM" id="SSF160387">
    <property type="entry name" value="NosL/MerB-like"/>
    <property type="match status" value="1"/>
</dbReference>
<gene>
    <name evidence="3" type="ORF">AWU65_23360</name>
</gene>
<dbReference type="OrthoDB" id="9792749at2"/>
<dbReference type="Pfam" id="PF05573">
    <property type="entry name" value="NosL"/>
    <property type="match status" value="1"/>
</dbReference>